<evidence type="ECO:0000256" key="5">
    <source>
        <dbReference type="SAM" id="MobiDB-lite"/>
    </source>
</evidence>
<feature type="compositionally biased region" description="Low complexity" evidence="5">
    <location>
        <begin position="174"/>
        <end position="194"/>
    </location>
</feature>
<keyword evidence="3 6" id="KW-1133">Transmembrane helix</keyword>
<feature type="region of interest" description="Disordered" evidence="5">
    <location>
        <begin position="174"/>
        <end position="207"/>
    </location>
</feature>
<dbReference type="SUPFAM" id="SSF48652">
    <property type="entry name" value="Tetraspanin"/>
    <property type="match status" value="1"/>
</dbReference>
<feature type="transmembrane region" description="Helical" evidence="6">
    <location>
        <begin position="47"/>
        <end position="68"/>
    </location>
</feature>
<dbReference type="InterPro" id="IPR018499">
    <property type="entry name" value="Tetraspanin/Peripherin"/>
</dbReference>
<dbReference type="Gene3D" id="1.10.1450.10">
    <property type="entry name" value="Tetraspanin"/>
    <property type="match status" value="1"/>
</dbReference>
<protein>
    <submittedName>
        <fullName evidence="7">Uncharacterized protein</fullName>
    </submittedName>
</protein>
<name>A0A814KY67_ADIRI</name>
<evidence type="ECO:0000256" key="4">
    <source>
        <dbReference type="ARBA" id="ARBA00023136"/>
    </source>
</evidence>
<reference evidence="7" key="1">
    <citation type="submission" date="2021-02" db="EMBL/GenBank/DDBJ databases">
        <authorList>
            <person name="Nowell W R."/>
        </authorList>
    </citation>
    <scope>NUCLEOTIDE SEQUENCE</scope>
</reference>
<accession>A0A814KY67</accession>
<dbReference type="EMBL" id="CAJNOJ010000080">
    <property type="protein sequence ID" value="CAF1057698.1"/>
    <property type="molecule type" value="Genomic_DNA"/>
</dbReference>
<dbReference type="AlphaFoldDB" id="A0A814KY67"/>
<feature type="transmembrane region" description="Helical" evidence="6">
    <location>
        <begin position="285"/>
        <end position="306"/>
    </location>
</feature>
<dbReference type="CDD" id="cd03127">
    <property type="entry name" value="tetraspanin_LEL"/>
    <property type="match status" value="1"/>
</dbReference>
<evidence type="ECO:0000313" key="7">
    <source>
        <dbReference type="EMBL" id="CAF1057698.1"/>
    </source>
</evidence>
<feature type="transmembrane region" description="Helical" evidence="6">
    <location>
        <begin position="6"/>
        <end position="26"/>
    </location>
</feature>
<dbReference type="EMBL" id="CAJNOR010005558">
    <property type="protein sequence ID" value="CAF1567692.1"/>
    <property type="molecule type" value="Genomic_DNA"/>
</dbReference>
<evidence type="ECO:0000313" key="10">
    <source>
        <dbReference type="Proteomes" id="UP000663852"/>
    </source>
</evidence>
<dbReference type="Pfam" id="PF00335">
    <property type="entry name" value="Tetraspanin"/>
    <property type="match status" value="1"/>
</dbReference>
<gene>
    <name evidence="7" type="ORF">EDS130_LOCUS17750</name>
    <name evidence="8" type="ORF">XAT740_LOCUS44171</name>
</gene>
<organism evidence="7 10">
    <name type="scientific">Adineta ricciae</name>
    <name type="common">Rotifer</name>
    <dbReference type="NCBI Taxonomy" id="249248"/>
    <lineage>
        <taxon>Eukaryota</taxon>
        <taxon>Metazoa</taxon>
        <taxon>Spiralia</taxon>
        <taxon>Gnathifera</taxon>
        <taxon>Rotifera</taxon>
        <taxon>Eurotatoria</taxon>
        <taxon>Bdelloidea</taxon>
        <taxon>Adinetida</taxon>
        <taxon>Adinetidae</taxon>
        <taxon>Adineta</taxon>
    </lineage>
</organism>
<dbReference type="Proteomes" id="UP000663828">
    <property type="component" value="Unassembled WGS sequence"/>
</dbReference>
<sequence length="312" mass="33210">MAIKENIFPLAIMTLILIFSIIHLGVSIGIIGQYRKYSSFFGPQIGLAGYNLAISVFGLAAGINGLRYTNVSLFRVPKVVYVSDESSLSDHAAVGIMALASLVTAIIVNAKSISYVGNRFEARMSDYGADSDARNVIDKFQTNYQCCGAYTWLDWANVDLVAPNATTTTAITTSTSTTTTTTATSTSTSTTTTSGSGKSAALNQEASPANIRRRKRQAVSSYGDITGLPILFGVVFPYSCCTSDALTVTDGTITYCVSNQNGAVNHFYTNGCIKDLDTIAGNQSMGFGIINCFLIVLSFVAIPLLWKMSASV</sequence>
<evidence type="ECO:0000313" key="9">
    <source>
        <dbReference type="Proteomes" id="UP000663828"/>
    </source>
</evidence>
<feature type="compositionally biased region" description="Polar residues" evidence="5">
    <location>
        <begin position="195"/>
        <end position="207"/>
    </location>
</feature>
<dbReference type="OrthoDB" id="9993879at2759"/>
<dbReference type="InterPro" id="IPR008952">
    <property type="entry name" value="Tetraspanin_EC2_sf"/>
</dbReference>
<evidence type="ECO:0000313" key="8">
    <source>
        <dbReference type="EMBL" id="CAF1567692.1"/>
    </source>
</evidence>
<evidence type="ECO:0000256" key="1">
    <source>
        <dbReference type="ARBA" id="ARBA00004141"/>
    </source>
</evidence>
<dbReference type="GO" id="GO:0016020">
    <property type="term" value="C:membrane"/>
    <property type="evidence" value="ECO:0007669"/>
    <property type="project" value="UniProtKB-SubCell"/>
</dbReference>
<evidence type="ECO:0000256" key="3">
    <source>
        <dbReference type="ARBA" id="ARBA00022989"/>
    </source>
</evidence>
<dbReference type="Proteomes" id="UP000663852">
    <property type="component" value="Unassembled WGS sequence"/>
</dbReference>
<keyword evidence="4 6" id="KW-0472">Membrane</keyword>
<keyword evidence="9" id="KW-1185">Reference proteome</keyword>
<proteinExistence type="predicted"/>
<feature type="transmembrane region" description="Helical" evidence="6">
    <location>
        <begin position="88"/>
        <end position="110"/>
    </location>
</feature>
<feature type="transmembrane region" description="Helical" evidence="6">
    <location>
        <begin position="219"/>
        <end position="238"/>
    </location>
</feature>
<comment type="caution">
    <text evidence="7">The sequence shown here is derived from an EMBL/GenBank/DDBJ whole genome shotgun (WGS) entry which is preliminary data.</text>
</comment>
<evidence type="ECO:0000256" key="2">
    <source>
        <dbReference type="ARBA" id="ARBA00022692"/>
    </source>
</evidence>
<comment type="subcellular location">
    <subcellularLocation>
        <location evidence="1">Membrane</location>
        <topology evidence="1">Multi-pass membrane protein</topology>
    </subcellularLocation>
</comment>
<evidence type="ECO:0000256" key="6">
    <source>
        <dbReference type="SAM" id="Phobius"/>
    </source>
</evidence>
<keyword evidence="2 6" id="KW-0812">Transmembrane</keyword>